<dbReference type="Pfam" id="PF12796">
    <property type="entry name" value="Ank_2"/>
    <property type="match status" value="1"/>
</dbReference>
<evidence type="ECO:0000256" key="1">
    <source>
        <dbReference type="ARBA" id="ARBA00022737"/>
    </source>
</evidence>
<organism evidence="4 5">
    <name type="scientific">Saccoglossus kowalevskii</name>
    <name type="common">Acorn worm</name>
    <dbReference type="NCBI Taxonomy" id="10224"/>
    <lineage>
        <taxon>Eukaryota</taxon>
        <taxon>Metazoa</taxon>
        <taxon>Hemichordata</taxon>
        <taxon>Enteropneusta</taxon>
        <taxon>Harrimaniidae</taxon>
        <taxon>Saccoglossus</taxon>
    </lineage>
</organism>
<evidence type="ECO:0000313" key="5">
    <source>
        <dbReference type="RefSeq" id="XP_006814405.1"/>
    </source>
</evidence>
<dbReference type="Gene3D" id="1.25.40.20">
    <property type="entry name" value="Ankyrin repeat-containing domain"/>
    <property type="match status" value="1"/>
</dbReference>
<keyword evidence="1" id="KW-0677">Repeat</keyword>
<evidence type="ECO:0000256" key="3">
    <source>
        <dbReference type="PROSITE-ProRule" id="PRU00023"/>
    </source>
</evidence>
<dbReference type="PROSITE" id="PS50297">
    <property type="entry name" value="ANK_REP_REGION"/>
    <property type="match status" value="1"/>
</dbReference>
<dbReference type="InterPro" id="IPR036770">
    <property type="entry name" value="Ankyrin_rpt-contain_sf"/>
</dbReference>
<sequence length="83" mass="9174">HGDTALHYAACEGHKEAVEVLLNNGADYELENYRGETPYNRAVEEGHMDCASLLKPTARLQSFIAVTPNNKPVPLQPNQVDKL</sequence>
<dbReference type="InterPro" id="IPR002110">
    <property type="entry name" value="Ankyrin_rpt"/>
</dbReference>
<gene>
    <name evidence="5" type="primary">LOC102810346</name>
</gene>
<evidence type="ECO:0000256" key="2">
    <source>
        <dbReference type="ARBA" id="ARBA00023043"/>
    </source>
</evidence>
<dbReference type="PROSITE" id="PS50088">
    <property type="entry name" value="ANK_REPEAT"/>
    <property type="match status" value="1"/>
</dbReference>
<feature type="repeat" description="ANK" evidence="3">
    <location>
        <begin position="1"/>
        <end position="33"/>
    </location>
</feature>
<dbReference type="RefSeq" id="XP_006814405.1">
    <property type="nucleotide sequence ID" value="XM_006814342.1"/>
</dbReference>
<feature type="non-terminal residue" evidence="5">
    <location>
        <position position="1"/>
    </location>
</feature>
<keyword evidence="4" id="KW-1185">Reference proteome</keyword>
<dbReference type="SMART" id="SM00248">
    <property type="entry name" value="ANK"/>
    <property type="match status" value="2"/>
</dbReference>
<dbReference type="Proteomes" id="UP000694865">
    <property type="component" value="Unplaced"/>
</dbReference>
<dbReference type="GeneID" id="102810346"/>
<accession>A0ABM0M314</accession>
<evidence type="ECO:0000313" key="4">
    <source>
        <dbReference type="Proteomes" id="UP000694865"/>
    </source>
</evidence>
<dbReference type="SUPFAM" id="SSF48403">
    <property type="entry name" value="Ankyrin repeat"/>
    <property type="match status" value="1"/>
</dbReference>
<reference evidence="5" key="1">
    <citation type="submission" date="2025-08" db="UniProtKB">
        <authorList>
            <consortium name="RefSeq"/>
        </authorList>
    </citation>
    <scope>IDENTIFICATION</scope>
    <source>
        <tissue evidence="5">Testes</tissue>
    </source>
</reference>
<name>A0ABM0M314_SACKO</name>
<dbReference type="InterPro" id="IPR050776">
    <property type="entry name" value="Ank_Repeat/CDKN_Inhibitor"/>
</dbReference>
<keyword evidence="2 3" id="KW-0040">ANK repeat</keyword>
<dbReference type="PANTHER" id="PTHR24201">
    <property type="entry name" value="ANK_REP_REGION DOMAIN-CONTAINING PROTEIN"/>
    <property type="match status" value="1"/>
</dbReference>
<protein>
    <submittedName>
        <fullName evidence="5">E3 ubiquitin-protein ligase XBAT32-like</fullName>
    </submittedName>
</protein>
<proteinExistence type="predicted"/>